<keyword evidence="6 8" id="KW-1133">Transmembrane helix</keyword>
<dbReference type="EMBL" id="JAUPEV010000006">
    <property type="protein sequence ID" value="MDO7253171.1"/>
    <property type="molecule type" value="Genomic_DNA"/>
</dbReference>
<evidence type="ECO:0000256" key="5">
    <source>
        <dbReference type="ARBA" id="ARBA00022692"/>
    </source>
</evidence>
<feature type="transmembrane region" description="Helical" evidence="8">
    <location>
        <begin position="367"/>
        <end position="388"/>
    </location>
</feature>
<comment type="similarity">
    <text evidence="2 8">Belongs to the alanine or glycine:cation symporter (AGCS) (TC 2.A.25) family.</text>
</comment>
<comment type="subcellular location">
    <subcellularLocation>
        <location evidence="1 8">Cell membrane</location>
        <topology evidence="1 8">Multi-pass membrane protein</topology>
    </subcellularLocation>
</comment>
<evidence type="ECO:0000256" key="1">
    <source>
        <dbReference type="ARBA" id="ARBA00004651"/>
    </source>
</evidence>
<dbReference type="AlphaFoldDB" id="A0AA90PVC0"/>
<keyword evidence="4 8" id="KW-1003">Cell membrane</keyword>
<dbReference type="Pfam" id="PF01235">
    <property type="entry name" value="Na_Ala_symp"/>
    <property type="match status" value="1"/>
</dbReference>
<dbReference type="GO" id="GO:0005283">
    <property type="term" value="F:amino acid:sodium symporter activity"/>
    <property type="evidence" value="ECO:0007669"/>
    <property type="project" value="InterPro"/>
</dbReference>
<feature type="transmembrane region" description="Helical" evidence="8">
    <location>
        <begin position="310"/>
        <end position="332"/>
    </location>
</feature>
<evidence type="ECO:0000313" key="11">
    <source>
        <dbReference type="Proteomes" id="UP001177258"/>
    </source>
</evidence>
<evidence type="ECO:0000256" key="4">
    <source>
        <dbReference type="ARBA" id="ARBA00022475"/>
    </source>
</evidence>
<sequence length="483" mass="52101">MDTETQSSGLMDMISAFISHADNFIWGYYLVALLLLVGIFYSIRLKFPQVTLTKAAFHLITERDANAKGNKEHISPYEALMISMGTRVGMGTIVGMAVAVVSGGPGAIVWIWIAAWLNGAIAIAENTLGQIYKSKDGGAFKGGPAYYLTKGLNAKKVAILYSCITIAIGWAFIGLYSQTIYSSFEGYAAVKEIPNMSVYVGLVLAIFSGIMFFGGGRYIAKFTSYVTPFMASVFLIIALISIGMHYHKALDVIHEIFRSAFDFKAIFGGFAGSVIVIGIQRGLFANEAGLGSVPGASSSAHTTHPVKQGIVQAFCVFIDTVIATLAVLFILFSDAYGTIDPDTGDKLTAMPLVQAAMQESFGIWGNYYVTFLIVVLTSTVIIGAYYIGQMNMKYIKDNPTIVAIYRIITIIVVYLGAQASLGLAWGVANVVMGIGATINIITIFLLAKVAKTALNDYVKQRKQGLDPTFSAKKLGIKNAECWD</sequence>
<dbReference type="NCBIfam" id="TIGR00835">
    <property type="entry name" value="agcS"/>
    <property type="match status" value="1"/>
</dbReference>
<reference evidence="9 11" key="3">
    <citation type="journal article" date="2024" name="Syst. Appl. Microbiol.">
        <title>Helicobacter cappadocius sp. nov., from lizards: The first psychrotrophic Helicobacter species.</title>
        <authorList>
            <person name="Aydin F."/>
            <person name="Tarhane S."/>
            <person name="Karakaya E."/>
            <person name="Abay S."/>
            <person name="Kayman T."/>
            <person name="Guran O."/>
            <person name="Bozkurt E."/>
            <person name="Uzum N."/>
            <person name="Avci A."/>
            <person name="Olgun K."/>
            <person name="Jablonski D."/>
            <person name="Guran C."/>
            <person name="Burcin Saticioglu I."/>
        </authorList>
    </citation>
    <scope>NUCLEOTIDE SEQUENCE [LARGE SCALE GENOMIC DNA]</scope>
    <source>
        <strain evidence="9">Faydin-H75</strain>
        <strain evidence="11">faydin-H76</strain>
    </source>
</reference>
<protein>
    <submittedName>
        <fullName evidence="10">Amino acid carrier protein</fullName>
    </submittedName>
</protein>
<feature type="transmembrane region" description="Helical" evidence="8">
    <location>
        <begin position="157"/>
        <end position="176"/>
    </location>
</feature>
<keyword evidence="3 8" id="KW-0813">Transport</keyword>
<keyword evidence="5 8" id="KW-0812">Transmembrane</keyword>
<name>A0AA90PVC0_9HELI</name>
<reference evidence="10 12" key="1">
    <citation type="submission" date="2023-07" db="EMBL/GenBank/DDBJ databases">
        <title>Unpublished Manusciprt.</title>
        <authorList>
            <person name="Aydin F."/>
            <person name="Tarhane S."/>
            <person name="Saticioglu I.B."/>
            <person name="Karakaya E."/>
            <person name="Abay S."/>
            <person name="Guran O."/>
            <person name="Bozkurt E."/>
            <person name="Uzum N."/>
            <person name="Olgun K."/>
            <person name="Jablonski D."/>
        </authorList>
    </citation>
    <scope>NUCLEOTIDE SEQUENCE</scope>
    <source>
        <strain evidence="12">faydin-H75</strain>
        <strain evidence="10">Faydin-H76</strain>
    </source>
</reference>
<feature type="transmembrane region" description="Helical" evidence="8">
    <location>
        <begin position="400"/>
        <end position="417"/>
    </location>
</feature>
<evidence type="ECO:0000256" key="3">
    <source>
        <dbReference type="ARBA" id="ARBA00022448"/>
    </source>
</evidence>
<dbReference type="EMBL" id="JAUYZK010000006">
    <property type="protein sequence ID" value="MDP2539095.1"/>
    <property type="molecule type" value="Genomic_DNA"/>
</dbReference>
<evidence type="ECO:0000256" key="7">
    <source>
        <dbReference type="ARBA" id="ARBA00023136"/>
    </source>
</evidence>
<dbReference type="PRINTS" id="PR00175">
    <property type="entry name" value="NAALASMPORT"/>
</dbReference>
<dbReference type="RefSeq" id="WP_305517019.1">
    <property type="nucleotide sequence ID" value="NZ_JAUPEV010000006.1"/>
</dbReference>
<evidence type="ECO:0000313" key="10">
    <source>
        <dbReference type="EMBL" id="MDP2539095.1"/>
    </source>
</evidence>
<dbReference type="PANTHER" id="PTHR30330">
    <property type="entry name" value="AGSS FAMILY TRANSPORTER, SODIUM-ALANINE"/>
    <property type="match status" value="1"/>
</dbReference>
<proteinExistence type="inferred from homology"/>
<accession>A0AA90PVC0</accession>
<dbReference type="Proteomes" id="UP001240777">
    <property type="component" value="Unassembled WGS sequence"/>
</dbReference>
<evidence type="ECO:0000313" key="9">
    <source>
        <dbReference type="EMBL" id="MDO7253171.1"/>
    </source>
</evidence>
<feature type="transmembrane region" description="Helical" evidence="8">
    <location>
        <begin position="266"/>
        <end position="284"/>
    </location>
</feature>
<evidence type="ECO:0000256" key="2">
    <source>
        <dbReference type="ARBA" id="ARBA00009261"/>
    </source>
</evidence>
<dbReference type="Proteomes" id="UP001177258">
    <property type="component" value="Unassembled WGS sequence"/>
</dbReference>
<reference evidence="9" key="2">
    <citation type="submission" date="2023-07" db="EMBL/GenBank/DDBJ databases">
        <authorList>
            <person name="Aydin F."/>
            <person name="Tarhane S."/>
            <person name="Saticioglu I.B."/>
            <person name="Karakaya E."/>
            <person name="Abay S."/>
            <person name="Guran O."/>
            <person name="Bozkurt E."/>
            <person name="Uzum N."/>
            <person name="Olgun K."/>
            <person name="Jablonski D."/>
        </authorList>
    </citation>
    <scope>NUCLEOTIDE SEQUENCE</scope>
    <source>
        <strain evidence="9">Faydin-H75</strain>
    </source>
</reference>
<gene>
    <name evidence="9" type="ORF">Q5I04_04510</name>
    <name evidence="10" type="ORF">Q5I06_04825</name>
</gene>
<comment type="caution">
    <text evidence="10">The sequence shown here is derived from an EMBL/GenBank/DDBJ whole genome shotgun (WGS) entry which is preliminary data.</text>
</comment>
<feature type="transmembrane region" description="Helical" evidence="8">
    <location>
        <begin position="25"/>
        <end position="43"/>
    </location>
</feature>
<dbReference type="PANTHER" id="PTHR30330:SF1">
    <property type="entry name" value="AMINO-ACID CARRIER PROTEIN ALST"/>
    <property type="match status" value="1"/>
</dbReference>
<evidence type="ECO:0000256" key="8">
    <source>
        <dbReference type="RuleBase" id="RU363064"/>
    </source>
</evidence>
<keyword evidence="12" id="KW-1185">Reference proteome</keyword>
<evidence type="ECO:0000256" key="6">
    <source>
        <dbReference type="ARBA" id="ARBA00022989"/>
    </source>
</evidence>
<feature type="transmembrane region" description="Helical" evidence="8">
    <location>
        <begin position="196"/>
        <end position="213"/>
    </location>
</feature>
<organism evidence="10 11">
    <name type="scientific">Helicobacter cappadocius</name>
    <dbReference type="NCBI Taxonomy" id="3063998"/>
    <lineage>
        <taxon>Bacteria</taxon>
        <taxon>Pseudomonadati</taxon>
        <taxon>Campylobacterota</taxon>
        <taxon>Epsilonproteobacteria</taxon>
        <taxon>Campylobacterales</taxon>
        <taxon>Helicobacteraceae</taxon>
        <taxon>Helicobacter</taxon>
    </lineage>
</organism>
<evidence type="ECO:0000313" key="12">
    <source>
        <dbReference type="Proteomes" id="UP001240777"/>
    </source>
</evidence>
<dbReference type="GO" id="GO:0005886">
    <property type="term" value="C:plasma membrane"/>
    <property type="evidence" value="ECO:0007669"/>
    <property type="project" value="UniProtKB-SubCell"/>
</dbReference>
<keyword evidence="8" id="KW-0769">Symport</keyword>
<dbReference type="InterPro" id="IPR001463">
    <property type="entry name" value="Na/Ala_symport"/>
</dbReference>
<keyword evidence="7 8" id="KW-0472">Membrane</keyword>
<feature type="transmembrane region" description="Helical" evidence="8">
    <location>
        <begin position="225"/>
        <end position="246"/>
    </location>
</feature>
<feature type="transmembrane region" description="Helical" evidence="8">
    <location>
        <begin position="423"/>
        <end position="447"/>
    </location>
</feature>